<keyword evidence="3" id="KW-1185">Reference proteome</keyword>
<gene>
    <name evidence="2" type="ORF">GCM10007140_30950</name>
</gene>
<evidence type="ECO:0000313" key="3">
    <source>
        <dbReference type="Proteomes" id="UP000605259"/>
    </source>
</evidence>
<keyword evidence="1" id="KW-1133">Transmembrane helix</keyword>
<dbReference type="RefSeq" id="WP_188389399.1">
    <property type="nucleotide sequence ID" value="NZ_BMFK01000003.1"/>
</dbReference>
<dbReference type="EMBL" id="BMFK01000003">
    <property type="protein sequence ID" value="GGE79180.1"/>
    <property type="molecule type" value="Genomic_DNA"/>
</dbReference>
<name>A0A917AXY0_9BACI</name>
<evidence type="ECO:0000256" key="1">
    <source>
        <dbReference type="SAM" id="Phobius"/>
    </source>
</evidence>
<keyword evidence="1" id="KW-0472">Membrane</keyword>
<reference evidence="2" key="1">
    <citation type="journal article" date="2014" name="Int. J. Syst. Evol. Microbiol.">
        <title>Complete genome sequence of Corynebacterium casei LMG S-19264T (=DSM 44701T), isolated from a smear-ripened cheese.</title>
        <authorList>
            <consortium name="US DOE Joint Genome Institute (JGI-PGF)"/>
            <person name="Walter F."/>
            <person name="Albersmeier A."/>
            <person name="Kalinowski J."/>
            <person name="Ruckert C."/>
        </authorList>
    </citation>
    <scope>NUCLEOTIDE SEQUENCE</scope>
    <source>
        <strain evidence="2">CGMCC 1.12698</strain>
    </source>
</reference>
<dbReference type="AlphaFoldDB" id="A0A917AXY0"/>
<protein>
    <submittedName>
        <fullName evidence="2">Uncharacterized protein</fullName>
    </submittedName>
</protein>
<feature type="transmembrane region" description="Helical" evidence="1">
    <location>
        <begin position="6"/>
        <end position="23"/>
    </location>
</feature>
<feature type="transmembrane region" description="Helical" evidence="1">
    <location>
        <begin position="35"/>
        <end position="60"/>
    </location>
</feature>
<feature type="transmembrane region" description="Helical" evidence="1">
    <location>
        <begin position="80"/>
        <end position="97"/>
    </location>
</feature>
<organism evidence="2 3">
    <name type="scientific">Priestia taiwanensis</name>
    <dbReference type="NCBI Taxonomy" id="1347902"/>
    <lineage>
        <taxon>Bacteria</taxon>
        <taxon>Bacillati</taxon>
        <taxon>Bacillota</taxon>
        <taxon>Bacilli</taxon>
        <taxon>Bacillales</taxon>
        <taxon>Bacillaceae</taxon>
        <taxon>Priestia</taxon>
    </lineage>
</organism>
<proteinExistence type="predicted"/>
<dbReference type="Proteomes" id="UP000605259">
    <property type="component" value="Unassembled WGS sequence"/>
</dbReference>
<sequence length="109" mass="13384">MQETLPMWIWILYYFILVMGLYFSVRRLVTTGFHFLSVLLIIAAISNVAILIFFGVGYGIRFNENEFEFLVRMIREKELWAYYVTASYIFVLYYVMYKWRRRARRYLTK</sequence>
<comment type="caution">
    <text evidence="2">The sequence shown here is derived from an EMBL/GenBank/DDBJ whole genome shotgun (WGS) entry which is preliminary data.</text>
</comment>
<evidence type="ECO:0000313" key="2">
    <source>
        <dbReference type="EMBL" id="GGE79180.1"/>
    </source>
</evidence>
<accession>A0A917AXY0</accession>
<keyword evidence="1" id="KW-0812">Transmembrane</keyword>
<reference evidence="2" key="2">
    <citation type="submission" date="2020-09" db="EMBL/GenBank/DDBJ databases">
        <authorList>
            <person name="Sun Q."/>
            <person name="Zhou Y."/>
        </authorList>
    </citation>
    <scope>NUCLEOTIDE SEQUENCE</scope>
    <source>
        <strain evidence="2">CGMCC 1.12698</strain>
    </source>
</reference>